<dbReference type="InterPro" id="IPR036188">
    <property type="entry name" value="FAD/NAD-bd_sf"/>
</dbReference>
<dbReference type="EMBL" id="CAEZWK010000018">
    <property type="protein sequence ID" value="CAB4654132.1"/>
    <property type="molecule type" value="Genomic_DNA"/>
</dbReference>
<evidence type="ECO:0000313" key="3">
    <source>
        <dbReference type="EMBL" id="CAB4651128.1"/>
    </source>
</evidence>
<dbReference type="Gene3D" id="3.50.50.60">
    <property type="entry name" value="FAD/NAD(P)-binding domain"/>
    <property type="match status" value="1"/>
</dbReference>
<name>A0A6J6KXB0_9ZZZZ</name>
<dbReference type="PANTHER" id="PTHR42841">
    <property type="entry name" value="AMINE OXIDASE"/>
    <property type="match status" value="1"/>
</dbReference>
<gene>
    <name evidence="2" type="ORF">UFOPK2157_00410</name>
    <name evidence="3" type="ORF">UFOPK2228_00579</name>
    <name evidence="4" type="ORF">UFOPK2245_00778</name>
</gene>
<dbReference type="PRINTS" id="PR00368">
    <property type="entry name" value="FADPNR"/>
</dbReference>
<evidence type="ECO:0000259" key="1">
    <source>
        <dbReference type="Pfam" id="PF01593"/>
    </source>
</evidence>
<protein>
    <submittedName>
        <fullName evidence="4">Unannotated protein</fullName>
    </submittedName>
</protein>
<dbReference type="SUPFAM" id="SSF51905">
    <property type="entry name" value="FAD/NAD(P)-binding domain"/>
    <property type="match status" value="1"/>
</dbReference>
<accession>A0A6J6KXB0</accession>
<dbReference type="EMBL" id="CAEZVW010000009">
    <property type="protein sequence ID" value="CAB4638621.1"/>
    <property type="molecule type" value="Genomic_DNA"/>
</dbReference>
<dbReference type="EMBL" id="CAEZWF010000010">
    <property type="protein sequence ID" value="CAB4651128.1"/>
    <property type="molecule type" value="Genomic_DNA"/>
</dbReference>
<dbReference type="AlphaFoldDB" id="A0A6J6KXB0"/>
<sequence>MVKNLDVLIIGGGLAGLNAAIHCQSRGANVKVLEASDRPGGRVASDVIDGFICDRGFQLINAKYPALKELQIINEVEFQLAPKVVEVALDASRHKIGDPRNAPLSVLDRSLGSVSEKITLLKFIYGPKLKNASLADGLKRCGLTYERVLRPFLQGVFLADPKYVDATYGQLILRSFVSGAVGIPKNGVGELSYALAKRVSDISYNVQVDRIVGKSVYTNHGVFNADKIIVATDATTATQLLGLSEIPKMVGCITWYHAVQSNPSGTGRLVIDGQNRGPVINSLVISDISKNYAPAGFHLISTTTGVNTTESDVRRHLALMWSVSTHDWQLIAKYEIPAALPLQKVGRALSQSHKINDHLYVAGDHRTIPSQQGALFSGRLVSDLIFN</sequence>
<dbReference type="Pfam" id="PF01593">
    <property type="entry name" value="Amino_oxidase"/>
    <property type="match status" value="1"/>
</dbReference>
<reference evidence="4" key="1">
    <citation type="submission" date="2020-05" db="EMBL/GenBank/DDBJ databases">
        <authorList>
            <person name="Chiriac C."/>
            <person name="Salcher M."/>
            <person name="Ghai R."/>
            <person name="Kavagutti S V."/>
        </authorList>
    </citation>
    <scope>NUCLEOTIDE SEQUENCE</scope>
</reference>
<dbReference type="GO" id="GO:0016491">
    <property type="term" value="F:oxidoreductase activity"/>
    <property type="evidence" value="ECO:0007669"/>
    <property type="project" value="InterPro"/>
</dbReference>
<dbReference type="InterPro" id="IPR002937">
    <property type="entry name" value="Amino_oxidase"/>
</dbReference>
<evidence type="ECO:0000313" key="2">
    <source>
        <dbReference type="EMBL" id="CAB4638621.1"/>
    </source>
</evidence>
<proteinExistence type="predicted"/>
<feature type="domain" description="Amine oxidase" evidence="1">
    <location>
        <begin position="14"/>
        <end position="385"/>
    </location>
</feature>
<organism evidence="4">
    <name type="scientific">freshwater metagenome</name>
    <dbReference type="NCBI Taxonomy" id="449393"/>
    <lineage>
        <taxon>unclassified sequences</taxon>
        <taxon>metagenomes</taxon>
        <taxon>ecological metagenomes</taxon>
    </lineage>
</organism>
<evidence type="ECO:0000313" key="4">
    <source>
        <dbReference type="EMBL" id="CAB4654132.1"/>
    </source>
</evidence>